<feature type="binding site" evidence="12">
    <location>
        <position position="153"/>
    </location>
    <ligand>
        <name>Mn(2+)</name>
        <dbReference type="ChEBI" id="CHEBI:29035"/>
    </ligand>
</feature>
<dbReference type="OrthoDB" id="675023at2759"/>
<comment type="caution">
    <text evidence="15">The sequence shown here is derived from an EMBL/GenBank/DDBJ whole genome shotgun (WGS) entry which is preliminary data.</text>
</comment>
<comment type="similarity">
    <text evidence="2 14">Belongs to the glycosyltransferase 43 family.</text>
</comment>
<evidence type="ECO:0000256" key="5">
    <source>
        <dbReference type="ARBA" id="ARBA00022692"/>
    </source>
</evidence>
<dbReference type="GO" id="GO:0000139">
    <property type="term" value="C:Golgi membrane"/>
    <property type="evidence" value="ECO:0007669"/>
    <property type="project" value="UniProtKB-SubCell"/>
</dbReference>
<comment type="catalytic activity">
    <reaction evidence="10 14">
        <text>3-O-(beta-D-galactosyl-(1-&gt;3)-beta-D-galactosyl-(1-&gt;4)-beta-D-xylosyl)-L-seryl-[protein] + UDP-alpha-D-glucuronate = 3-O-(beta-D-GlcA-(1-&gt;3)-beta-D-Gal-(1-&gt;3)-beta-D-Gal-(1-&gt;4)-beta-D-Xyl)-L-seryl-[protein] + UDP + H(+)</text>
        <dbReference type="Rhea" id="RHEA:24168"/>
        <dbReference type="Rhea" id="RHEA-COMP:12571"/>
        <dbReference type="Rhea" id="RHEA-COMP:12573"/>
        <dbReference type="ChEBI" id="CHEBI:15378"/>
        <dbReference type="ChEBI" id="CHEBI:58052"/>
        <dbReference type="ChEBI" id="CHEBI:58223"/>
        <dbReference type="ChEBI" id="CHEBI:132090"/>
        <dbReference type="ChEBI" id="CHEBI:132093"/>
        <dbReference type="EC" id="2.4.1.135"/>
    </reaction>
</comment>
<keyword evidence="6 14" id="KW-0735">Signal-anchor</keyword>
<dbReference type="PANTHER" id="PTHR10896">
    <property type="entry name" value="GALACTOSYLGALACTOSYLXYLOSYLPROTEIN 3-BETA-GLUCURONOSYLTRANSFERASE BETA-1,3-GLUCURONYLTRANSFERASE"/>
    <property type="match status" value="1"/>
</dbReference>
<keyword evidence="14" id="KW-0333">Golgi apparatus</keyword>
<reference evidence="16" key="1">
    <citation type="submission" date="2017-10" db="EMBL/GenBank/DDBJ databases">
        <title>Rapid genome shrinkage in a self-fertile nematode reveals novel sperm competition proteins.</title>
        <authorList>
            <person name="Yin D."/>
            <person name="Schwarz E.M."/>
            <person name="Thomas C.G."/>
            <person name="Felde R.L."/>
            <person name="Korf I.F."/>
            <person name="Cutter A.D."/>
            <person name="Schartner C.M."/>
            <person name="Ralston E.J."/>
            <person name="Meyer B.J."/>
            <person name="Haag E.S."/>
        </authorList>
    </citation>
    <scope>NUCLEOTIDE SEQUENCE [LARGE SCALE GENOMIC DNA]</scope>
    <source>
        <strain evidence="16">JU1422</strain>
    </source>
</reference>
<evidence type="ECO:0000256" key="10">
    <source>
        <dbReference type="ARBA" id="ARBA00047979"/>
    </source>
</evidence>
<dbReference type="EC" id="2.4.1.135" evidence="3 14"/>
<comment type="pathway">
    <text evidence="14">Protein modification; protein glycosylation.</text>
</comment>
<evidence type="ECO:0000256" key="2">
    <source>
        <dbReference type="ARBA" id="ARBA00007706"/>
    </source>
</evidence>
<dbReference type="UniPathway" id="UPA00378"/>
<accession>A0A2G5VNU9</accession>
<keyword evidence="12 14" id="KW-0479">Metal-binding</keyword>
<evidence type="ECO:0000313" key="16">
    <source>
        <dbReference type="Proteomes" id="UP000230233"/>
    </source>
</evidence>
<feature type="site" description="Interaction with galactose moiety of substrate glycoprotein" evidence="13">
    <location>
        <position position="185"/>
    </location>
</feature>
<feature type="active site" description="Proton donor/acceptor" evidence="11">
    <location>
        <position position="240"/>
    </location>
</feature>
<dbReference type="AlphaFoldDB" id="A0A2G5VNU9"/>
<dbReference type="Pfam" id="PF03360">
    <property type="entry name" value="Glyco_transf_43"/>
    <property type="match status" value="1"/>
</dbReference>
<keyword evidence="8" id="KW-0472">Membrane</keyword>
<protein>
    <recommendedName>
        <fullName evidence="3 14">Galactosylgalactosylxylosylprotein 3-beta-glucuronosyltransferase</fullName>
        <ecNumber evidence="3 14">2.4.1.135</ecNumber>
    </recommendedName>
</protein>
<dbReference type="EMBL" id="PDUG01000001">
    <property type="protein sequence ID" value="PIC53340.1"/>
    <property type="molecule type" value="Genomic_DNA"/>
</dbReference>
<dbReference type="GO" id="GO:0015018">
    <property type="term" value="F:galactosylgalactosylxylosylprotein 3-beta-glucuronosyltransferase activity"/>
    <property type="evidence" value="ECO:0007669"/>
    <property type="project" value="UniProtKB-UniRule"/>
</dbReference>
<dbReference type="GO" id="GO:0050650">
    <property type="term" value="P:chondroitin sulfate proteoglycan biosynthetic process"/>
    <property type="evidence" value="ECO:0007669"/>
    <property type="project" value="TreeGrafter"/>
</dbReference>
<dbReference type="Proteomes" id="UP000230233">
    <property type="component" value="Chromosome I"/>
</dbReference>
<evidence type="ECO:0000256" key="7">
    <source>
        <dbReference type="ARBA" id="ARBA00022989"/>
    </source>
</evidence>
<evidence type="ECO:0000256" key="14">
    <source>
        <dbReference type="RuleBase" id="RU363127"/>
    </source>
</evidence>
<evidence type="ECO:0000313" key="15">
    <source>
        <dbReference type="EMBL" id="PIC53340.1"/>
    </source>
</evidence>
<evidence type="ECO:0000256" key="3">
    <source>
        <dbReference type="ARBA" id="ARBA00012641"/>
    </source>
</evidence>
<evidence type="ECO:0000256" key="8">
    <source>
        <dbReference type="ARBA" id="ARBA00023136"/>
    </source>
</evidence>
<keyword evidence="5" id="KW-0812">Transmembrane</keyword>
<gene>
    <name evidence="15" type="primary">Cnig_chr_I.g3081</name>
    <name evidence="15" type="ORF">B9Z55_003081</name>
</gene>
<comment type="cofactor">
    <cofactor evidence="12 14">
        <name>Mn(2+)</name>
        <dbReference type="ChEBI" id="CHEBI:29035"/>
    </cofactor>
</comment>
<dbReference type="SUPFAM" id="SSF53448">
    <property type="entry name" value="Nucleotide-diphospho-sugar transferases"/>
    <property type="match status" value="1"/>
</dbReference>
<keyword evidence="12 14" id="KW-0464">Manganese</keyword>
<organism evidence="15 16">
    <name type="scientific">Caenorhabditis nigoni</name>
    <dbReference type="NCBI Taxonomy" id="1611254"/>
    <lineage>
        <taxon>Eukaryota</taxon>
        <taxon>Metazoa</taxon>
        <taxon>Ecdysozoa</taxon>
        <taxon>Nematoda</taxon>
        <taxon>Chromadorea</taxon>
        <taxon>Rhabditida</taxon>
        <taxon>Rhabditina</taxon>
        <taxon>Rhabditomorpha</taxon>
        <taxon>Rhabditoidea</taxon>
        <taxon>Rhabditidae</taxon>
        <taxon>Peloderinae</taxon>
        <taxon>Caenorhabditis</taxon>
    </lineage>
</organism>
<keyword evidence="4 14" id="KW-0808">Transferase</keyword>
<dbReference type="InterPro" id="IPR005027">
    <property type="entry name" value="Glyco_trans_43"/>
</dbReference>
<sequence>MILIWITSKNLFEEYVYTVTLATTTPEPVKLINPSKISFNNHTEKLIIVVTPTYRRLTRIPDITRMANTLSHITNFHWIVIEDGTTVIPSVLKILEKSNINFTYLAHKSPKNSPNRGWFQRNKALKFLRKQYRTSGILERGGANGVVYFGDDDNTYDLRLFTDYIRNVKRIGMWGVGFVSGSLVESPRVFNGKVIGFDAEWNPNRYFAIDKAGFALGIQLILNSNVEFRSFCPWGSGKPESCLLEDLRLKREDVEPFGLENEVRFLIF</sequence>
<keyword evidence="7" id="KW-1133">Transmembrane helix</keyword>
<dbReference type="GO" id="GO:0046872">
    <property type="term" value="F:metal ion binding"/>
    <property type="evidence" value="ECO:0007669"/>
    <property type="project" value="UniProtKB-KW"/>
</dbReference>
<evidence type="ECO:0000256" key="13">
    <source>
        <dbReference type="PIRSR" id="PIRSR605027-4"/>
    </source>
</evidence>
<evidence type="ECO:0000256" key="9">
    <source>
        <dbReference type="ARBA" id="ARBA00023180"/>
    </source>
</evidence>
<dbReference type="GO" id="GO:0005975">
    <property type="term" value="P:carbohydrate metabolic process"/>
    <property type="evidence" value="ECO:0007669"/>
    <property type="project" value="TreeGrafter"/>
</dbReference>
<dbReference type="InterPro" id="IPR029044">
    <property type="entry name" value="Nucleotide-diphossugar_trans"/>
</dbReference>
<evidence type="ECO:0000256" key="11">
    <source>
        <dbReference type="PIRSR" id="PIRSR605027-1"/>
    </source>
</evidence>
<dbReference type="PANTHER" id="PTHR10896:SF30">
    <property type="entry name" value="GALACTOSYLGALACTOSYLXYLOSYLPROTEIN 3-BETA-GLUCURONOSYLTRANSFERASE"/>
    <property type="match status" value="1"/>
</dbReference>
<name>A0A2G5VNU9_9PELO</name>
<proteinExistence type="inferred from homology"/>
<evidence type="ECO:0000256" key="12">
    <source>
        <dbReference type="PIRSR" id="PIRSR605027-3"/>
    </source>
</evidence>
<evidence type="ECO:0000256" key="1">
    <source>
        <dbReference type="ARBA" id="ARBA00004606"/>
    </source>
</evidence>
<dbReference type="Gene3D" id="3.90.550.10">
    <property type="entry name" value="Spore Coat Polysaccharide Biosynthesis Protein SpsA, Chain A"/>
    <property type="match status" value="1"/>
</dbReference>
<comment type="subcellular location">
    <subcellularLocation>
        <location evidence="14">Golgi apparatus membrane</location>
        <topology evidence="14">Single-pass type II membrane protein</topology>
    </subcellularLocation>
    <subcellularLocation>
        <location evidence="1">Membrane</location>
        <topology evidence="1">Single-pass type II membrane protein</topology>
    </subcellularLocation>
</comment>
<keyword evidence="9" id="KW-0325">Glycoprotein</keyword>
<keyword evidence="16" id="KW-1185">Reference proteome</keyword>
<evidence type="ECO:0000256" key="6">
    <source>
        <dbReference type="ARBA" id="ARBA00022968"/>
    </source>
</evidence>
<evidence type="ECO:0000256" key="4">
    <source>
        <dbReference type="ARBA" id="ARBA00022679"/>
    </source>
</evidence>